<protein>
    <recommendedName>
        <fullName evidence="1">Protein-arginine deiminase C-terminal domain-containing protein</fullName>
    </recommendedName>
</protein>
<dbReference type="GO" id="GO:0005737">
    <property type="term" value="C:cytoplasm"/>
    <property type="evidence" value="ECO:0007669"/>
    <property type="project" value="InterPro"/>
</dbReference>
<dbReference type="Gene3D" id="3.75.10.10">
    <property type="entry name" value="L-arginine/glycine Amidinotransferase, Chain A"/>
    <property type="match status" value="1"/>
</dbReference>
<dbReference type="EMBL" id="LAJX01000222">
    <property type="protein sequence ID" value="KJV05479.1"/>
    <property type="molecule type" value="Genomic_DNA"/>
</dbReference>
<reference evidence="3" key="1">
    <citation type="submission" date="2015-03" db="EMBL/GenBank/DDBJ databases">
        <title>Draft genome sequence of a novel methanotroph (Sn10-6) isolated from flooded ricefield rhizosphere in India.</title>
        <authorList>
            <person name="Pandit P.S."/>
            <person name="Pore S.D."/>
            <person name="Arora P."/>
            <person name="Kapse N.G."/>
            <person name="Dhakephalkar P.K."/>
            <person name="Rahalkar M.C."/>
        </authorList>
    </citation>
    <scope>NUCLEOTIDE SEQUENCE [LARGE SCALE GENOMIC DNA]</scope>
    <source>
        <strain evidence="3">Sn10-6</strain>
    </source>
</reference>
<evidence type="ECO:0000313" key="2">
    <source>
        <dbReference type="EMBL" id="KJV05479.1"/>
    </source>
</evidence>
<evidence type="ECO:0000259" key="1">
    <source>
        <dbReference type="Pfam" id="PF03068"/>
    </source>
</evidence>
<dbReference type="Pfam" id="PF03068">
    <property type="entry name" value="PAD"/>
    <property type="match status" value="1"/>
</dbReference>
<reference evidence="2 3" key="2">
    <citation type="journal article" date="2016" name="Microb. Ecol.">
        <title>Genome Characteristics of a Novel Type I Methanotroph (Sn10-6) Isolated from a Flooded Indian Rice Field.</title>
        <authorList>
            <person name="Rahalkar M.C."/>
            <person name="Pandit P.S."/>
            <person name="Dhakephalkar P.K."/>
            <person name="Pore S."/>
            <person name="Arora P."/>
            <person name="Kapse N."/>
        </authorList>
    </citation>
    <scope>NUCLEOTIDE SEQUENCE [LARGE SCALE GENOMIC DNA]</scope>
    <source>
        <strain evidence="2 3">Sn10-6</strain>
    </source>
</reference>
<name>A0A0F3IIY0_9GAMM</name>
<dbReference type="PATRIC" id="fig|1632867.3.peg.2645"/>
<proteinExistence type="predicted"/>
<accession>A0A0F3IIY0</accession>
<organism evidence="2 3">
    <name type="scientific">Methylocucumis oryzae</name>
    <dbReference type="NCBI Taxonomy" id="1632867"/>
    <lineage>
        <taxon>Bacteria</taxon>
        <taxon>Pseudomonadati</taxon>
        <taxon>Pseudomonadota</taxon>
        <taxon>Gammaproteobacteria</taxon>
        <taxon>Methylococcales</taxon>
        <taxon>Methylococcaceae</taxon>
        <taxon>Methylocucumis</taxon>
    </lineage>
</organism>
<comment type="caution">
    <text evidence="2">The sequence shown here is derived from an EMBL/GenBank/DDBJ whole genome shotgun (WGS) entry which is preliminary data.</text>
</comment>
<dbReference type="GO" id="GO:0005509">
    <property type="term" value="F:calcium ion binding"/>
    <property type="evidence" value="ECO:0007669"/>
    <property type="project" value="InterPro"/>
</dbReference>
<gene>
    <name evidence="2" type="ORF">VZ94_17890</name>
</gene>
<dbReference type="PANTHER" id="PTHR10837:SF8">
    <property type="entry name" value="PROTEIN-ARGININE DEIMINASE"/>
    <property type="match status" value="1"/>
</dbReference>
<dbReference type="Proteomes" id="UP000033684">
    <property type="component" value="Unassembled WGS sequence"/>
</dbReference>
<dbReference type="InterPro" id="IPR004303">
    <property type="entry name" value="PAD"/>
</dbReference>
<dbReference type="InterPro" id="IPR013530">
    <property type="entry name" value="PAD_C"/>
</dbReference>
<sequence length="320" mass="34474">MLAAQGVQPLLKIDTSWLAVGHVDEILQVVPANNRRGWTFAVPDPRLAVRLLRAAQAKDNGEATLFTGRPVGRFTNASAQRTINEILADAELMADNEDVAQHLDNTLTPLLDELGLAQKDLVRLPVLFEGLTFPPSTEETSTPAVGGFLSKMSDTAALGFYLDNLGTQLKTNPPYSQFDITAAQRWLQGIQGGNQEAFARNLPESGKTFYLAYSLIWPMACCCLARLPTRIWRNPAIVKAAMGSGTGCSLTPNRTAQSSTAKTFSTKPPLKHWARLELGPSKSMLGVGRTSAQAKCTVPLMSGAMSVPMRPGGALRTNPV</sequence>
<evidence type="ECO:0000313" key="3">
    <source>
        <dbReference type="Proteomes" id="UP000033684"/>
    </source>
</evidence>
<feature type="domain" description="Protein-arginine deiminase C-terminal" evidence="1">
    <location>
        <begin position="2"/>
        <end position="154"/>
    </location>
</feature>
<dbReference type="GO" id="GO:0004668">
    <property type="term" value="F:protein-arginine deiminase activity"/>
    <property type="evidence" value="ECO:0007669"/>
    <property type="project" value="InterPro"/>
</dbReference>
<dbReference type="SUPFAM" id="SSF55909">
    <property type="entry name" value="Pentein"/>
    <property type="match status" value="1"/>
</dbReference>
<dbReference type="AlphaFoldDB" id="A0A0F3IIY0"/>
<dbReference type="PANTHER" id="PTHR10837">
    <property type="entry name" value="PEPTIDYLARGININE DEIMINASE"/>
    <property type="match status" value="1"/>
</dbReference>
<keyword evidence="3" id="KW-1185">Reference proteome</keyword>